<feature type="transmembrane region" description="Helical" evidence="15">
    <location>
        <begin position="104"/>
        <end position="122"/>
    </location>
</feature>
<dbReference type="STRING" id="2015173.A0A026WSG7"/>
<evidence type="ECO:0000256" key="10">
    <source>
        <dbReference type="ARBA" id="ARBA00023180"/>
    </source>
</evidence>
<evidence type="ECO:0000256" key="3">
    <source>
        <dbReference type="ARBA" id="ARBA00004269"/>
    </source>
</evidence>
<dbReference type="Pfam" id="PF09726">
    <property type="entry name" value="Macoilin"/>
    <property type="match status" value="1"/>
</dbReference>
<feature type="compositionally biased region" description="Polar residues" evidence="14">
    <location>
        <begin position="254"/>
        <end position="300"/>
    </location>
</feature>
<keyword evidence="17" id="KW-1185">Reference proteome</keyword>
<accession>A0A026WSG7</accession>
<evidence type="ECO:0000256" key="7">
    <source>
        <dbReference type="ARBA" id="ARBA00022824"/>
    </source>
</evidence>
<dbReference type="PANTHER" id="PTHR47464">
    <property type="entry name" value="MACOILIN"/>
    <property type="match status" value="1"/>
</dbReference>
<dbReference type="OMA" id="KQRTACE"/>
<feature type="transmembrane region" description="Helical" evidence="15">
    <location>
        <begin position="20"/>
        <end position="44"/>
    </location>
</feature>
<evidence type="ECO:0000256" key="2">
    <source>
        <dbReference type="ARBA" id="ARBA00004232"/>
    </source>
</evidence>
<keyword evidence="9 15" id="KW-0472">Membrane</keyword>
<name>A0A026WSG7_OOCBI</name>
<dbReference type="InterPro" id="IPR019130">
    <property type="entry name" value="Macoilin"/>
</dbReference>
<dbReference type="PANTHER" id="PTHR47464:SF2">
    <property type="entry name" value="MACOILIN"/>
    <property type="match status" value="1"/>
</dbReference>
<reference evidence="16 17" key="1">
    <citation type="journal article" date="2014" name="Curr. Biol.">
        <title>The genome of the clonal raider ant Cerapachys biroi.</title>
        <authorList>
            <person name="Oxley P.R."/>
            <person name="Ji L."/>
            <person name="Fetter-Pruneda I."/>
            <person name="McKenzie S.K."/>
            <person name="Li C."/>
            <person name="Hu H."/>
            <person name="Zhang G."/>
            <person name="Kronauer D.J."/>
        </authorList>
    </citation>
    <scope>NUCLEOTIDE SEQUENCE [LARGE SCALE GENOMIC DNA]</scope>
</reference>
<feature type="transmembrane region" description="Helical" evidence="15">
    <location>
        <begin position="168"/>
        <end position="188"/>
    </location>
</feature>
<keyword evidence="8 15" id="KW-1133">Transmembrane helix</keyword>
<evidence type="ECO:0000256" key="8">
    <source>
        <dbReference type="ARBA" id="ARBA00022989"/>
    </source>
</evidence>
<evidence type="ECO:0000256" key="15">
    <source>
        <dbReference type="SAM" id="Phobius"/>
    </source>
</evidence>
<dbReference type="GO" id="GO:0030867">
    <property type="term" value="C:rough endoplasmic reticulum membrane"/>
    <property type="evidence" value="ECO:0007669"/>
    <property type="project" value="UniProtKB-SubCell"/>
</dbReference>
<feature type="compositionally biased region" description="Basic and acidic residues" evidence="14">
    <location>
        <begin position="305"/>
        <end position="318"/>
    </location>
</feature>
<feature type="transmembrane region" description="Helical" evidence="15">
    <location>
        <begin position="78"/>
        <end position="98"/>
    </location>
</feature>
<feature type="coiled-coil region" evidence="13">
    <location>
        <begin position="437"/>
        <end position="527"/>
    </location>
</feature>
<feature type="region of interest" description="Disordered" evidence="14">
    <location>
        <begin position="242"/>
        <end position="341"/>
    </location>
</feature>
<evidence type="ECO:0000256" key="14">
    <source>
        <dbReference type="SAM" id="MobiDB-lite"/>
    </source>
</evidence>
<feature type="transmembrane region" description="Helical" evidence="15">
    <location>
        <begin position="131"/>
        <end position="148"/>
    </location>
</feature>
<dbReference type="GO" id="GO:0031965">
    <property type="term" value="C:nuclear membrane"/>
    <property type="evidence" value="ECO:0007669"/>
    <property type="project" value="UniProtKB-SubCell"/>
</dbReference>
<evidence type="ECO:0000256" key="12">
    <source>
        <dbReference type="ARBA" id="ARBA00031129"/>
    </source>
</evidence>
<evidence type="ECO:0000256" key="6">
    <source>
        <dbReference type="ARBA" id="ARBA00022692"/>
    </source>
</evidence>
<keyword evidence="7" id="KW-0256">Endoplasmic reticulum</keyword>
<organism evidence="16 17">
    <name type="scientific">Ooceraea biroi</name>
    <name type="common">Clonal raider ant</name>
    <name type="synonym">Cerapachys biroi</name>
    <dbReference type="NCBI Taxonomy" id="2015173"/>
    <lineage>
        <taxon>Eukaryota</taxon>
        <taxon>Metazoa</taxon>
        <taxon>Ecdysozoa</taxon>
        <taxon>Arthropoda</taxon>
        <taxon>Hexapoda</taxon>
        <taxon>Insecta</taxon>
        <taxon>Pterygota</taxon>
        <taxon>Neoptera</taxon>
        <taxon>Endopterygota</taxon>
        <taxon>Hymenoptera</taxon>
        <taxon>Apocrita</taxon>
        <taxon>Aculeata</taxon>
        <taxon>Formicoidea</taxon>
        <taxon>Formicidae</taxon>
        <taxon>Dorylinae</taxon>
        <taxon>Ooceraea</taxon>
    </lineage>
</organism>
<evidence type="ECO:0000256" key="11">
    <source>
        <dbReference type="ARBA" id="ARBA00023242"/>
    </source>
</evidence>
<dbReference type="AlphaFoldDB" id="A0A026WSG7"/>
<feature type="compositionally biased region" description="Polar residues" evidence="14">
    <location>
        <begin position="379"/>
        <end position="391"/>
    </location>
</feature>
<evidence type="ECO:0000256" key="5">
    <source>
        <dbReference type="ARBA" id="ARBA00022553"/>
    </source>
</evidence>
<evidence type="ECO:0000313" key="16">
    <source>
        <dbReference type="EMBL" id="EZA58034.1"/>
    </source>
</evidence>
<evidence type="ECO:0000313" key="17">
    <source>
        <dbReference type="Proteomes" id="UP000053097"/>
    </source>
</evidence>
<dbReference type="EMBL" id="KK107135">
    <property type="protein sequence ID" value="EZA58034.1"/>
    <property type="molecule type" value="Genomic_DNA"/>
</dbReference>
<dbReference type="OrthoDB" id="10071111at2759"/>
<proteinExistence type="predicted"/>
<feature type="coiled-coil region" evidence="13">
    <location>
        <begin position="558"/>
        <end position="599"/>
    </location>
</feature>
<gene>
    <name evidence="16" type="ORF">X777_01415</name>
</gene>
<comment type="subcellular location">
    <subcellularLocation>
        <location evidence="2">Nucleus membrane</location>
        <topology evidence="2">Multi-pass membrane protein</topology>
    </subcellularLocation>
    <subcellularLocation>
        <location evidence="3">Rough endoplasmic reticulum membrane</location>
        <topology evidence="3">Multi-pass membrane protein</topology>
    </subcellularLocation>
</comment>
<keyword evidence="10" id="KW-0325">Glycoprotein</keyword>
<keyword evidence="5" id="KW-0597">Phosphoprotein</keyword>
<keyword evidence="13" id="KW-0175">Coiled coil</keyword>
<protein>
    <recommendedName>
        <fullName evidence="4">Macoilin</fullName>
    </recommendedName>
    <alternativeName>
        <fullName evidence="12">Transmembrane protein 57</fullName>
    </alternativeName>
</protein>
<dbReference type="Proteomes" id="UP000053097">
    <property type="component" value="Unassembled WGS sequence"/>
</dbReference>
<comment type="function">
    <text evidence="1">Plays a role in the regulation of neuronal activity.</text>
</comment>
<evidence type="ECO:0000256" key="9">
    <source>
        <dbReference type="ARBA" id="ARBA00023136"/>
    </source>
</evidence>
<sequence>MKRRNVECGKLRRPLKRNKLTEGIYGSTLLYLKFLIVWAMVILADFILEFRFEFLWPFWLLLRSVYDSFKYQGLIHEVLHVVPLFQAFSVFFICIALTSDMICFFFIPVHWLFFAASTYVWVQYVWHTDKGVCLPTVMLWLPFLYIEAAVRLRDLRHMPFHLDLCRPFAAHCIGYPVVTLGFGFKSYVGYRMRQRKQKDVAKENEFYLQLLQQALPLEQQAMSMQQIQPQVQSQVQHAAAAAASLEQHVKTQTHKLSPQYNPSPEKSRGSNNNSIETNVQNGGIHSSSQITSPTQSAASKSTHRKSLDKGERQEEQHNKHNVSNNSPSDKSDKRFIHSNGNTVSHSDIQIIERVGSVNDFDINEVEKDKSIKGCGHTAIKSQSNGSVTGKWSNMKDARDSSSTSNVQRERKTRQVKNTGDSAEQQKQDDYYQRLLMCRRLEADIKRLKSDLQSSRQLEQELRSQVNTLLNGERQAKNDIQQLQLDNDQLQSKLHGVMAGRQLDKQMMASLEKRIAEERKQRAAYEVSLANERKARRAAEEARSAIPPPPPPLIRQECTDACKNRRSQMEQDLKSLRRELKSKEERCNALEKDATRCKENHRESEILLTALNALQDKNTHLENSLSAETRIKLDLFSALGEVKRQLEIREGYIRSQEKEIEMLKTKIAQDLAVMPQDTFGPAPTCATSKLRLNSEVRVAGTKIRSNESPCPGCTVSNLDPNATAYTPKGSLVASTEA</sequence>
<evidence type="ECO:0000256" key="4">
    <source>
        <dbReference type="ARBA" id="ARBA00021882"/>
    </source>
</evidence>
<keyword evidence="6 15" id="KW-0812">Transmembrane</keyword>
<evidence type="ECO:0000256" key="13">
    <source>
        <dbReference type="SAM" id="Coils"/>
    </source>
</evidence>
<feature type="region of interest" description="Disordered" evidence="14">
    <location>
        <begin position="376"/>
        <end position="427"/>
    </location>
</feature>
<evidence type="ECO:0000256" key="1">
    <source>
        <dbReference type="ARBA" id="ARBA00003440"/>
    </source>
</evidence>
<keyword evidence="11" id="KW-0539">Nucleus</keyword>
<dbReference type="GO" id="GO:0023041">
    <property type="term" value="P:neuronal signal transduction"/>
    <property type="evidence" value="ECO:0007669"/>
    <property type="project" value="InterPro"/>
</dbReference>